<keyword evidence="9" id="KW-0249">Electron transport</keyword>
<dbReference type="InterPro" id="IPR057415">
    <property type="entry name" value="TM_PetC"/>
</dbReference>
<evidence type="ECO:0000256" key="6">
    <source>
        <dbReference type="ARBA" id="ARBA00022714"/>
    </source>
</evidence>
<keyword evidence="14" id="KW-1015">Disulfide bond</keyword>
<proteinExistence type="inferred from homology"/>
<evidence type="ECO:0000259" key="18">
    <source>
        <dbReference type="PROSITE" id="PS51296"/>
    </source>
</evidence>
<keyword evidence="11" id="KW-0408">Iron</keyword>
<sequence>MSASVMGSKKCLGGVALPERAVAKTARPAGRATGLKVRAASAGGFVPDMPRRNIMNLLLVGAAGLPATSMLGAYAFFFVPKGSGGGGGGLAAKDALGNDVTSKGWLATHQIGDHSLTQGLKGDPTYLVVNDEGKIDNFGINAVCTHLGCVVPWNPTEKKFKCPCHGSQYNAQGRVVRGPAPLSLALAHADINPDTDIVTFTPWTETDFRTGLDPWWK</sequence>
<keyword evidence="5 17" id="KW-0812">Transmembrane</keyword>
<dbReference type="Gene3D" id="1.20.5.700">
    <property type="entry name" value="Single helix bin"/>
    <property type="match status" value="1"/>
</dbReference>
<dbReference type="GO" id="GO:0009496">
    <property type="term" value="F:plastoquinol--plastocyanin reductase activity"/>
    <property type="evidence" value="ECO:0007669"/>
    <property type="project" value="UniProtKB-EC"/>
</dbReference>
<dbReference type="GO" id="GO:0046872">
    <property type="term" value="F:metal ion binding"/>
    <property type="evidence" value="ECO:0007669"/>
    <property type="project" value="UniProtKB-KW"/>
</dbReference>
<dbReference type="GO" id="GO:0051537">
    <property type="term" value="F:2 iron, 2 sulfur cluster binding"/>
    <property type="evidence" value="ECO:0007669"/>
    <property type="project" value="UniProtKB-KW"/>
</dbReference>
<gene>
    <name evidence="19" type="ORF">CLAU1311_LOCUS2461</name>
</gene>
<dbReference type="InterPro" id="IPR014349">
    <property type="entry name" value="Rieske_Fe-S_prot"/>
</dbReference>
<reference evidence="19" key="1">
    <citation type="submission" date="2021-01" db="EMBL/GenBank/DDBJ databases">
        <authorList>
            <person name="Corre E."/>
            <person name="Pelletier E."/>
            <person name="Niang G."/>
            <person name="Scheremetjew M."/>
            <person name="Finn R."/>
            <person name="Kale V."/>
            <person name="Holt S."/>
            <person name="Cochrane G."/>
            <person name="Meng A."/>
            <person name="Brown T."/>
            <person name="Cohen L."/>
        </authorList>
    </citation>
    <scope>NUCLEOTIDE SEQUENCE</scope>
    <source>
        <strain evidence="19">RCC856</strain>
    </source>
</reference>
<evidence type="ECO:0000256" key="13">
    <source>
        <dbReference type="ARBA" id="ARBA00023136"/>
    </source>
</evidence>
<dbReference type="HAMAP" id="MF_01335">
    <property type="entry name" value="Cytb6_f_Rieske"/>
    <property type="match status" value="1"/>
</dbReference>
<evidence type="ECO:0000256" key="17">
    <source>
        <dbReference type="SAM" id="Phobius"/>
    </source>
</evidence>
<dbReference type="InterPro" id="IPR005805">
    <property type="entry name" value="Rieske_Fe-S_prot_C"/>
</dbReference>
<evidence type="ECO:0000256" key="3">
    <source>
        <dbReference type="ARBA" id="ARBA00012952"/>
    </source>
</evidence>
<evidence type="ECO:0000256" key="12">
    <source>
        <dbReference type="ARBA" id="ARBA00023014"/>
    </source>
</evidence>
<comment type="similarity">
    <text evidence="2">Belongs to the Rieske iron-sulfur protein family.</text>
</comment>
<organism evidence="19">
    <name type="scientific">Chloropicon laureae</name>
    <dbReference type="NCBI Taxonomy" id="464258"/>
    <lineage>
        <taxon>Eukaryota</taxon>
        <taxon>Viridiplantae</taxon>
        <taxon>Chlorophyta</taxon>
        <taxon>Chloropicophyceae</taxon>
        <taxon>Chloropicales</taxon>
        <taxon>Chloropicaceae</taxon>
        <taxon>Chloropicon</taxon>
    </lineage>
</organism>
<dbReference type="GO" id="GO:0009535">
    <property type="term" value="C:chloroplast thylakoid membrane"/>
    <property type="evidence" value="ECO:0007669"/>
    <property type="project" value="UniProtKB-SubCell"/>
</dbReference>
<dbReference type="AlphaFoldDB" id="A0A7S2Z0D3"/>
<dbReference type="PANTHER" id="PTHR10134">
    <property type="entry name" value="CYTOCHROME B-C1 COMPLEX SUBUNIT RIESKE, MITOCHONDRIAL"/>
    <property type="match status" value="1"/>
</dbReference>
<keyword evidence="6" id="KW-0001">2Fe-2S</keyword>
<accession>A0A7S2Z0D3</accession>
<dbReference type="SUPFAM" id="SSF50022">
    <property type="entry name" value="ISP domain"/>
    <property type="match status" value="1"/>
</dbReference>
<keyword evidence="13 17" id="KW-0472">Membrane</keyword>
<evidence type="ECO:0000256" key="9">
    <source>
        <dbReference type="ARBA" id="ARBA00022982"/>
    </source>
</evidence>
<dbReference type="Pfam" id="PF00355">
    <property type="entry name" value="Rieske"/>
    <property type="match status" value="1"/>
</dbReference>
<comment type="subcellular location">
    <subcellularLocation>
        <location evidence="1">Plastid</location>
        <location evidence="1">Chloroplast thylakoid membrane</location>
        <topology evidence="1">Single-pass membrane protein</topology>
    </subcellularLocation>
</comment>
<dbReference type="Gene3D" id="2.102.10.10">
    <property type="entry name" value="Rieske [2Fe-2S] iron-sulphur domain"/>
    <property type="match status" value="1"/>
</dbReference>
<comment type="cofactor">
    <cofactor evidence="15">
        <name>[2Fe-2S] cluster</name>
        <dbReference type="ChEBI" id="CHEBI:190135"/>
    </cofactor>
</comment>
<dbReference type="CDD" id="cd03471">
    <property type="entry name" value="Rieske_cytochrome_b6f"/>
    <property type="match status" value="1"/>
</dbReference>
<evidence type="ECO:0000256" key="16">
    <source>
        <dbReference type="ARBA" id="ARBA00047828"/>
    </source>
</evidence>
<dbReference type="InterPro" id="IPR023960">
    <property type="entry name" value="Cyt_b6_f_Rieske"/>
</dbReference>
<dbReference type="Pfam" id="PF25471">
    <property type="entry name" value="TM_PetC"/>
    <property type="match status" value="1"/>
</dbReference>
<evidence type="ECO:0000313" key="19">
    <source>
        <dbReference type="EMBL" id="CAE0015261.1"/>
    </source>
</evidence>
<evidence type="ECO:0000256" key="10">
    <source>
        <dbReference type="ARBA" id="ARBA00022989"/>
    </source>
</evidence>
<evidence type="ECO:0000256" key="2">
    <source>
        <dbReference type="ARBA" id="ARBA00010651"/>
    </source>
</evidence>
<evidence type="ECO:0000256" key="8">
    <source>
        <dbReference type="ARBA" id="ARBA00022967"/>
    </source>
</evidence>
<dbReference type="EC" id="7.1.1.6" evidence="3"/>
<evidence type="ECO:0000256" key="1">
    <source>
        <dbReference type="ARBA" id="ARBA00004581"/>
    </source>
</evidence>
<evidence type="ECO:0000256" key="15">
    <source>
        <dbReference type="ARBA" id="ARBA00034078"/>
    </source>
</evidence>
<keyword evidence="10 17" id="KW-1133">Transmembrane helix</keyword>
<protein>
    <recommendedName>
        <fullName evidence="3">plastoquinol--plastocyanin reductase</fullName>
        <ecNumber evidence="3">7.1.1.6</ecNumber>
    </recommendedName>
</protein>
<dbReference type="PROSITE" id="PS51296">
    <property type="entry name" value="RIESKE"/>
    <property type="match status" value="1"/>
</dbReference>
<keyword evidence="12" id="KW-0411">Iron-sulfur</keyword>
<evidence type="ECO:0000256" key="11">
    <source>
        <dbReference type="ARBA" id="ARBA00023004"/>
    </source>
</evidence>
<dbReference type="PRINTS" id="PR00162">
    <property type="entry name" value="RIESKE"/>
</dbReference>
<dbReference type="FunFam" id="2.102.10.10:FF:000007">
    <property type="entry name" value="Cytochrome b6-f complex iron-sulfur subunit"/>
    <property type="match status" value="1"/>
</dbReference>
<dbReference type="NCBIfam" id="NF010001">
    <property type="entry name" value="PRK13474.1"/>
    <property type="match status" value="1"/>
</dbReference>
<keyword evidence="8" id="KW-1278">Translocase</keyword>
<keyword evidence="4" id="KW-0813">Transport</keyword>
<dbReference type="InterPro" id="IPR017941">
    <property type="entry name" value="Rieske_2Fe-2S"/>
</dbReference>
<feature type="transmembrane region" description="Helical" evidence="17">
    <location>
        <begin position="57"/>
        <end position="77"/>
    </location>
</feature>
<keyword evidence="7" id="KW-0479">Metal-binding</keyword>
<evidence type="ECO:0000256" key="4">
    <source>
        <dbReference type="ARBA" id="ARBA00022448"/>
    </source>
</evidence>
<comment type="catalytic activity">
    <reaction evidence="16">
        <text>2 oxidized [plastocyanin] + a plastoquinol + 2 H(+)(in) = 2 reduced [plastocyanin] + a plastoquinone + 4 H(+)(out)</text>
        <dbReference type="Rhea" id="RHEA:22148"/>
        <dbReference type="Rhea" id="RHEA-COMP:9561"/>
        <dbReference type="Rhea" id="RHEA-COMP:9562"/>
        <dbReference type="Rhea" id="RHEA-COMP:10039"/>
        <dbReference type="Rhea" id="RHEA-COMP:10040"/>
        <dbReference type="ChEBI" id="CHEBI:15378"/>
        <dbReference type="ChEBI" id="CHEBI:17757"/>
        <dbReference type="ChEBI" id="CHEBI:29036"/>
        <dbReference type="ChEBI" id="CHEBI:49552"/>
        <dbReference type="ChEBI" id="CHEBI:62192"/>
        <dbReference type="EC" id="7.1.1.6"/>
    </reaction>
</comment>
<feature type="domain" description="Rieske" evidence="18">
    <location>
        <begin position="102"/>
        <end position="198"/>
    </location>
</feature>
<evidence type="ECO:0000256" key="5">
    <source>
        <dbReference type="ARBA" id="ARBA00022692"/>
    </source>
</evidence>
<dbReference type="EMBL" id="HBHU01003821">
    <property type="protein sequence ID" value="CAE0015261.1"/>
    <property type="molecule type" value="Transcribed_RNA"/>
</dbReference>
<evidence type="ECO:0000256" key="7">
    <source>
        <dbReference type="ARBA" id="ARBA00022723"/>
    </source>
</evidence>
<dbReference type="InterPro" id="IPR036922">
    <property type="entry name" value="Rieske_2Fe-2S_sf"/>
</dbReference>
<evidence type="ECO:0000256" key="14">
    <source>
        <dbReference type="ARBA" id="ARBA00023157"/>
    </source>
</evidence>
<name>A0A7S2Z0D3_9CHLO</name>